<dbReference type="Gene3D" id="3.30.1330.10">
    <property type="entry name" value="PurM-like, N-terminal domain"/>
    <property type="match status" value="1"/>
</dbReference>
<gene>
    <name evidence="8" type="ORF">SELMODRAFT_117177</name>
</gene>
<dbReference type="Pfam" id="PF02769">
    <property type="entry name" value="AIRS_C"/>
    <property type="match status" value="1"/>
</dbReference>
<dbReference type="EMBL" id="GL377620">
    <property type="protein sequence ID" value="EFJ16001.1"/>
    <property type="molecule type" value="Genomic_DNA"/>
</dbReference>
<dbReference type="SUPFAM" id="SSF56042">
    <property type="entry name" value="PurM C-terminal domain-like"/>
    <property type="match status" value="1"/>
</dbReference>
<feature type="domain" description="PurM-like N-terminal" evidence="6">
    <location>
        <begin position="64"/>
        <end position="162"/>
    </location>
</feature>
<dbReference type="GO" id="GO:0005524">
    <property type="term" value="F:ATP binding"/>
    <property type="evidence" value="ECO:0007669"/>
    <property type="project" value="UniProtKB-KW"/>
</dbReference>
<dbReference type="AlphaFoldDB" id="D8SHG9"/>
<sequence>MESFQSIASLPPLARVDPSAGFSRRKEWRLPALTYKDAGVDIDAGSELVRRIAAKAPGIGGFGGLYSVGEDSYEVVGTDGVGTKLKLAFEMNAHDTIGIDLVAMNVNDIVTTGARPMYFLDQFSTGHLDTEIAEKAIRGILEGCNQGGCKLSGGKVVENAGLYPDGVLYEMSGCAVGSLNKNALIDGSKIVSGDVLVGLPSTGLHSNGYSLARRILSMSNLSLKDQLPGADVTIGEALIVPTKIYVKQVLDIISKVEVKGMAHITGGGLTDNLPRIFPAGLGAKIRMGSWHVPQIFNWLKDAGNVEEEEMLRTFNMGIGMVLVVEPRVADKILEEYAPSYLIGTVIQGKGVVYDRLSTASSDPCKGPGVTNEGVATLDADSQQELLQRLAGQPPRLFPIGK</sequence>
<evidence type="ECO:0000256" key="4">
    <source>
        <dbReference type="ARBA" id="ARBA00022741"/>
    </source>
</evidence>
<dbReference type="GO" id="GO:0004637">
    <property type="term" value="F:phosphoribosylamine-glycine ligase activity"/>
    <property type="evidence" value="ECO:0000318"/>
    <property type="project" value="GO_Central"/>
</dbReference>
<dbReference type="GO" id="GO:0006189">
    <property type="term" value="P:'de novo' IMP biosynthetic process"/>
    <property type="evidence" value="ECO:0007669"/>
    <property type="project" value="UniProtKB-UniPathway"/>
</dbReference>
<name>D8SHG9_SELML</name>
<dbReference type="GO" id="GO:0004641">
    <property type="term" value="F:phosphoribosylformylglycinamidine cyclo-ligase activity"/>
    <property type="evidence" value="ECO:0000318"/>
    <property type="project" value="GO_Central"/>
</dbReference>
<dbReference type="UniPathway" id="UPA00074">
    <property type="reaction ID" value="UER00129"/>
</dbReference>
<dbReference type="InterPro" id="IPR016188">
    <property type="entry name" value="PurM-like_N"/>
</dbReference>
<evidence type="ECO:0000259" key="6">
    <source>
        <dbReference type="Pfam" id="PF00586"/>
    </source>
</evidence>
<evidence type="ECO:0000256" key="1">
    <source>
        <dbReference type="ARBA" id="ARBA00004686"/>
    </source>
</evidence>
<dbReference type="STRING" id="88036.D8SHG9"/>
<dbReference type="OMA" id="CMHADGA"/>
<dbReference type="EC" id="6.3.3.1" evidence="2"/>
<evidence type="ECO:0000256" key="2">
    <source>
        <dbReference type="ARBA" id="ARBA00013047"/>
    </source>
</evidence>
<dbReference type="Gene3D" id="3.90.650.10">
    <property type="entry name" value="PurM-like C-terminal domain"/>
    <property type="match status" value="1"/>
</dbReference>
<dbReference type="Pfam" id="PF00586">
    <property type="entry name" value="AIRS"/>
    <property type="match status" value="1"/>
</dbReference>
<evidence type="ECO:0000256" key="5">
    <source>
        <dbReference type="ARBA" id="ARBA00022840"/>
    </source>
</evidence>
<organism evidence="9">
    <name type="scientific">Selaginella moellendorffii</name>
    <name type="common">Spikemoss</name>
    <dbReference type="NCBI Taxonomy" id="88036"/>
    <lineage>
        <taxon>Eukaryota</taxon>
        <taxon>Viridiplantae</taxon>
        <taxon>Streptophyta</taxon>
        <taxon>Embryophyta</taxon>
        <taxon>Tracheophyta</taxon>
        <taxon>Lycopodiopsida</taxon>
        <taxon>Selaginellales</taxon>
        <taxon>Selaginellaceae</taxon>
        <taxon>Selaginella</taxon>
    </lineage>
</organism>
<keyword evidence="3" id="KW-0436">Ligase</keyword>
<dbReference type="GO" id="GO:0006164">
    <property type="term" value="P:purine nucleotide biosynthetic process"/>
    <property type="evidence" value="ECO:0000318"/>
    <property type="project" value="GO_Central"/>
</dbReference>
<dbReference type="CDD" id="cd02196">
    <property type="entry name" value="PurM"/>
    <property type="match status" value="1"/>
</dbReference>
<dbReference type="PANTHER" id="PTHR10520">
    <property type="entry name" value="TRIFUNCTIONAL PURINE BIOSYNTHETIC PROTEIN ADENOSINE-3-RELATED"/>
    <property type="match status" value="1"/>
</dbReference>
<keyword evidence="9" id="KW-1185">Reference proteome</keyword>
<dbReference type="InterPro" id="IPR004733">
    <property type="entry name" value="PurM_cligase"/>
</dbReference>
<accession>D8SHG9</accession>
<proteinExistence type="inferred from homology"/>
<dbReference type="GO" id="GO:0005829">
    <property type="term" value="C:cytosol"/>
    <property type="evidence" value="ECO:0000318"/>
    <property type="project" value="GO_Central"/>
</dbReference>
<reference evidence="8 9" key="1">
    <citation type="journal article" date="2011" name="Science">
        <title>The Selaginella genome identifies genetic changes associated with the evolution of vascular plants.</title>
        <authorList>
            <person name="Banks J.A."/>
            <person name="Nishiyama T."/>
            <person name="Hasebe M."/>
            <person name="Bowman J.L."/>
            <person name="Gribskov M."/>
            <person name="dePamphilis C."/>
            <person name="Albert V.A."/>
            <person name="Aono N."/>
            <person name="Aoyama T."/>
            <person name="Ambrose B.A."/>
            <person name="Ashton N.W."/>
            <person name="Axtell M.J."/>
            <person name="Barker E."/>
            <person name="Barker M.S."/>
            <person name="Bennetzen J.L."/>
            <person name="Bonawitz N.D."/>
            <person name="Chapple C."/>
            <person name="Cheng C."/>
            <person name="Correa L.G."/>
            <person name="Dacre M."/>
            <person name="DeBarry J."/>
            <person name="Dreyer I."/>
            <person name="Elias M."/>
            <person name="Engstrom E.M."/>
            <person name="Estelle M."/>
            <person name="Feng L."/>
            <person name="Finet C."/>
            <person name="Floyd S.K."/>
            <person name="Frommer W.B."/>
            <person name="Fujita T."/>
            <person name="Gramzow L."/>
            <person name="Gutensohn M."/>
            <person name="Harholt J."/>
            <person name="Hattori M."/>
            <person name="Heyl A."/>
            <person name="Hirai T."/>
            <person name="Hiwatashi Y."/>
            <person name="Ishikawa M."/>
            <person name="Iwata M."/>
            <person name="Karol K.G."/>
            <person name="Koehler B."/>
            <person name="Kolukisaoglu U."/>
            <person name="Kubo M."/>
            <person name="Kurata T."/>
            <person name="Lalonde S."/>
            <person name="Li K."/>
            <person name="Li Y."/>
            <person name="Litt A."/>
            <person name="Lyons E."/>
            <person name="Manning G."/>
            <person name="Maruyama T."/>
            <person name="Michael T.P."/>
            <person name="Mikami K."/>
            <person name="Miyazaki S."/>
            <person name="Morinaga S."/>
            <person name="Murata T."/>
            <person name="Mueller-Roeber B."/>
            <person name="Nelson D.R."/>
            <person name="Obara M."/>
            <person name="Oguri Y."/>
            <person name="Olmstead R.G."/>
            <person name="Onodera N."/>
            <person name="Petersen B.L."/>
            <person name="Pils B."/>
            <person name="Prigge M."/>
            <person name="Rensing S.A."/>
            <person name="Riano-Pachon D.M."/>
            <person name="Roberts A.W."/>
            <person name="Sato Y."/>
            <person name="Scheller H.V."/>
            <person name="Schulz B."/>
            <person name="Schulz C."/>
            <person name="Shakirov E.V."/>
            <person name="Shibagaki N."/>
            <person name="Shinohara N."/>
            <person name="Shippen D.E."/>
            <person name="Soerensen I."/>
            <person name="Sotooka R."/>
            <person name="Sugimoto N."/>
            <person name="Sugita M."/>
            <person name="Sumikawa N."/>
            <person name="Tanurdzic M."/>
            <person name="Theissen G."/>
            <person name="Ulvskov P."/>
            <person name="Wakazuki S."/>
            <person name="Weng J.K."/>
            <person name="Willats W.W."/>
            <person name="Wipf D."/>
            <person name="Wolf P.G."/>
            <person name="Yang L."/>
            <person name="Zimmer A.D."/>
            <person name="Zhu Q."/>
            <person name="Mitros T."/>
            <person name="Hellsten U."/>
            <person name="Loque D."/>
            <person name="Otillar R."/>
            <person name="Salamov A."/>
            <person name="Schmutz J."/>
            <person name="Shapiro H."/>
            <person name="Lindquist E."/>
            <person name="Lucas S."/>
            <person name="Rokhsar D."/>
            <person name="Grigoriev I.V."/>
        </authorList>
    </citation>
    <scope>NUCLEOTIDE SEQUENCE [LARGE SCALE GENOMIC DNA]</scope>
</reference>
<dbReference type="SUPFAM" id="SSF55326">
    <property type="entry name" value="PurM N-terminal domain-like"/>
    <property type="match status" value="1"/>
</dbReference>
<evidence type="ECO:0000313" key="8">
    <source>
        <dbReference type="EMBL" id="EFJ16001.1"/>
    </source>
</evidence>
<dbReference type="HAMAP" id="MF_00741">
    <property type="entry name" value="AIRS"/>
    <property type="match status" value="1"/>
</dbReference>
<dbReference type="InterPro" id="IPR036921">
    <property type="entry name" value="PurM-like_N_sf"/>
</dbReference>
<evidence type="ECO:0000313" key="9">
    <source>
        <dbReference type="Proteomes" id="UP000001514"/>
    </source>
</evidence>
<dbReference type="InterPro" id="IPR010918">
    <property type="entry name" value="PurM-like_C_dom"/>
</dbReference>
<dbReference type="OrthoDB" id="2018833at2759"/>
<keyword evidence="5" id="KW-0067">ATP-binding</keyword>
<dbReference type="FunFam" id="3.90.650.10:FF:000001">
    <property type="entry name" value="Phosphoribosylformylglycinamidine cyclo-ligase"/>
    <property type="match status" value="1"/>
</dbReference>
<dbReference type="eggNOG" id="KOG0237">
    <property type="taxonomic scope" value="Eukaryota"/>
</dbReference>
<dbReference type="InParanoid" id="D8SHG9"/>
<keyword evidence="4" id="KW-0547">Nucleotide-binding</keyword>
<dbReference type="PANTHER" id="PTHR10520:SF12">
    <property type="entry name" value="TRIFUNCTIONAL PURINE BIOSYNTHETIC PROTEIN ADENOSINE-3"/>
    <property type="match status" value="1"/>
</dbReference>
<evidence type="ECO:0000259" key="7">
    <source>
        <dbReference type="Pfam" id="PF02769"/>
    </source>
</evidence>
<dbReference type="KEGG" id="smo:SELMODRAFT_117177"/>
<comment type="pathway">
    <text evidence="1">Purine metabolism; IMP biosynthesis via de novo pathway; 5-amino-1-(5-phospho-D-ribosyl)imidazole from N(2)-formyl-N(1)-(5-phospho-D-ribosyl)glycinamide: step 2/2.</text>
</comment>
<dbReference type="GO" id="GO:0046084">
    <property type="term" value="P:adenine biosynthetic process"/>
    <property type="evidence" value="ECO:0000318"/>
    <property type="project" value="GO_Central"/>
</dbReference>
<protein>
    <recommendedName>
        <fullName evidence="2">phosphoribosylformylglycinamidine cyclo-ligase</fullName>
        <ecNumber evidence="2">6.3.3.1</ecNumber>
    </recommendedName>
</protein>
<evidence type="ECO:0000256" key="3">
    <source>
        <dbReference type="ARBA" id="ARBA00022598"/>
    </source>
</evidence>
<dbReference type="NCBIfam" id="TIGR00878">
    <property type="entry name" value="purM"/>
    <property type="match status" value="1"/>
</dbReference>
<feature type="domain" description="PurM-like C-terminal" evidence="7">
    <location>
        <begin position="192"/>
        <end position="351"/>
    </location>
</feature>
<dbReference type="HOGENOM" id="CLU_047116_0_0_1"/>
<dbReference type="Gramene" id="EFJ16001">
    <property type="protein sequence ID" value="EFJ16001"/>
    <property type="gene ID" value="SELMODRAFT_117177"/>
</dbReference>
<dbReference type="Proteomes" id="UP000001514">
    <property type="component" value="Unassembled WGS sequence"/>
</dbReference>
<dbReference type="InterPro" id="IPR036676">
    <property type="entry name" value="PurM-like_C_sf"/>
</dbReference>